<evidence type="ECO:0000313" key="2">
    <source>
        <dbReference type="Proteomes" id="UP001193389"/>
    </source>
</evidence>
<name>A0A5K7SFB6_9BACT</name>
<sequence>MKCQIEKIKDTIAKEYGFSSWDQYFEYFITTKPGRNVLRNGIRKVLWEVLLLSNDLLSCPKCILKNYESKELDIKAGERCYNLRHELHELNKSTKQFKKALKSSDYSLPVMMKLPLKQNHSNK</sequence>
<dbReference type="EMBL" id="AP018694">
    <property type="protein sequence ID" value="BBE20156.1"/>
    <property type="molecule type" value="Genomic_DNA"/>
</dbReference>
<gene>
    <name evidence="1" type="ORF">AQPE_4347</name>
</gene>
<organism evidence="1 2">
    <name type="scientific">Aquipluma nitroreducens</name>
    <dbReference type="NCBI Taxonomy" id="2010828"/>
    <lineage>
        <taxon>Bacteria</taxon>
        <taxon>Pseudomonadati</taxon>
        <taxon>Bacteroidota</taxon>
        <taxon>Bacteroidia</taxon>
        <taxon>Marinilabiliales</taxon>
        <taxon>Prolixibacteraceae</taxon>
        <taxon>Aquipluma</taxon>
    </lineage>
</organism>
<protein>
    <submittedName>
        <fullName evidence="1">Uncharacterized protein</fullName>
    </submittedName>
</protein>
<proteinExistence type="predicted"/>
<dbReference type="RefSeq" id="WP_318348331.1">
    <property type="nucleotide sequence ID" value="NZ_AP018694.1"/>
</dbReference>
<accession>A0A5K7SFB6</accession>
<dbReference type="AlphaFoldDB" id="A0A5K7SFB6"/>
<dbReference type="KEGG" id="anf:AQPE_4347"/>
<evidence type="ECO:0000313" key="1">
    <source>
        <dbReference type="EMBL" id="BBE20156.1"/>
    </source>
</evidence>
<reference evidence="1" key="1">
    <citation type="journal article" date="2020" name="Int. J. Syst. Evol. Microbiol.">
        <title>Aquipluma nitroreducens gen. nov. sp. nov., a novel facultatively anaerobic bacterium isolated from a freshwater lake.</title>
        <authorList>
            <person name="Watanabe M."/>
            <person name="Kojima H."/>
            <person name="Fukui M."/>
        </authorList>
    </citation>
    <scope>NUCLEOTIDE SEQUENCE</scope>
    <source>
        <strain evidence="1">MeG22</strain>
    </source>
</reference>
<keyword evidence="2" id="KW-1185">Reference proteome</keyword>
<dbReference type="Proteomes" id="UP001193389">
    <property type="component" value="Chromosome"/>
</dbReference>